<dbReference type="EMBL" id="BAABKE010000003">
    <property type="protein sequence ID" value="GAA5098598.1"/>
    <property type="molecule type" value="Genomic_DNA"/>
</dbReference>
<gene>
    <name evidence="16" type="primary">ddl</name>
    <name evidence="19" type="ORF">GCM10023338_11260</name>
</gene>
<dbReference type="PIRSF" id="PIRSF039102">
    <property type="entry name" value="Ddl/VanB"/>
    <property type="match status" value="1"/>
</dbReference>
<dbReference type="GO" id="GO:0016874">
    <property type="term" value="F:ligase activity"/>
    <property type="evidence" value="ECO:0007669"/>
    <property type="project" value="UniProtKB-KW"/>
</dbReference>
<dbReference type="PROSITE" id="PS00843">
    <property type="entry name" value="DALA_DALA_LIGASE_1"/>
    <property type="match status" value="1"/>
</dbReference>
<dbReference type="SUPFAM" id="SSF52440">
    <property type="entry name" value="PreATP-grasp domain"/>
    <property type="match status" value="1"/>
</dbReference>
<dbReference type="HAMAP" id="MF_00047">
    <property type="entry name" value="Dala_Dala_lig"/>
    <property type="match status" value="1"/>
</dbReference>
<dbReference type="InterPro" id="IPR011127">
    <property type="entry name" value="Dala_Dala_lig_N"/>
</dbReference>
<evidence type="ECO:0000256" key="8">
    <source>
        <dbReference type="ARBA" id="ARBA00022490"/>
    </source>
</evidence>
<keyword evidence="13 16" id="KW-0573">Peptidoglycan synthesis</keyword>
<evidence type="ECO:0000313" key="20">
    <source>
        <dbReference type="Proteomes" id="UP001500631"/>
    </source>
</evidence>
<dbReference type="InterPro" id="IPR005905">
    <property type="entry name" value="D_ala_D_ala"/>
</dbReference>
<keyword evidence="10 17" id="KW-0547">Nucleotide-binding</keyword>
<reference evidence="20" key="1">
    <citation type="journal article" date="2019" name="Int. J. Syst. Evol. Microbiol.">
        <title>The Global Catalogue of Microorganisms (GCM) 10K type strain sequencing project: providing services to taxonomists for standard genome sequencing and annotation.</title>
        <authorList>
            <consortium name="The Broad Institute Genomics Platform"/>
            <consortium name="The Broad Institute Genome Sequencing Center for Infectious Disease"/>
            <person name="Wu L."/>
            <person name="Ma J."/>
        </authorList>
    </citation>
    <scope>NUCLEOTIDE SEQUENCE [LARGE SCALE GENOMIC DNA]</scope>
    <source>
        <strain evidence="20">JCM 18424</strain>
    </source>
</reference>
<accession>A0ABP9MLM4</accession>
<evidence type="ECO:0000256" key="1">
    <source>
        <dbReference type="ARBA" id="ARBA00001936"/>
    </source>
</evidence>
<protein>
    <recommendedName>
        <fullName evidence="7 16">D-alanine--D-alanine ligase</fullName>
        <ecNumber evidence="7 16">6.3.2.4</ecNumber>
    </recommendedName>
    <alternativeName>
        <fullName evidence="16">D-Ala-D-Ala ligase</fullName>
    </alternativeName>
    <alternativeName>
        <fullName evidence="16">D-alanylalanine synthetase</fullName>
    </alternativeName>
</protein>
<dbReference type="Gene3D" id="3.30.1490.20">
    <property type="entry name" value="ATP-grasp fold, A domain"/>
    <property type="match status" value="1"/>
</dbReference>
<evidence type="ECO:0000256" key="9">
    <source>
        <dbReference type="ARBA" id="ARBA00022598"/>
    </source>
</evidence>
<dbReference type="InterPro" id="IPR013815">
    <property type="entry name" value="ATP_grasp_subdomain_1"/>
</dbReference>
<dbReference type="InterPro" id="IPR000291">
    <property type="entry name" value="D-Ala_lig_Van_CS"/>
</dbReference>
<comment type="similarity">
    <text evidence="6 16">Belongs to the D-alanine--D-alanine ligase family.</text>
</comment>
<comment type="subcellular location">
    <subcellularLocation>
        <location evidence="4 16">Cytoplasm</location>
    </subcellularLocation>
</comment>
<evidence type="ECO:0000256" key="5">
    <source>
        <dbReference type="ARBA" id="ARBA00004752"/>
    </source>
</evidence>
<dbReference type="EC" id="6.3.2.4" evidence="7 16"/>
<dbReference type="PANTHER" id="PTHR23132">
    <property type="entry name" value="D-ALANINE--D-ALANINE LIGASE"/>
    <property type="match status" value="1"/>
</dbReference>
<dbReference type="InterPro" id="IPR016185">
    <property type="entry name" value="PreATP-grasp_dom_sf"/>
</dbReference>
<keyword evidence="11 17" id="KW-0067">ATP-binding</keyword>
<organism evidence="19 20">
    <name type="scientific">Wohlfahrtiimonas larvae</name>
    <dbReference type="NCBI Taxonomy" id="1157986"/>
    <lineage>
        <taxon>Bacteria</taxon>
        <taxon>Pseudomonadati</taxon>
        <taxon>Pseudomonadota</taxon>
        <taxon>Gammaproteobacteria</taxon>
        <taxon>Cardiobacteriales</taxon>
        <taxon>Ignatzschineriaceae</taxon>
        <taxon>Wohlfahrtiimonas</taxon>
    </lineage>
</organism>
<dbReference type="Pfam" id="PF07478">
    <property type="entry name" value="Dala_Dala_lig_C"/>
    <property type="match status" value="1"/>
</dbReference>
<comment type="catalytic activity">
    <reaction evidence="15 16">
        <text>2 D-alanine + ATP = D-alanyl-D-alanine + ADP + phosphate + H(+)</text>
        <dbReference type="Rhea" id="RHEA:11224"/>
        <dbReference type="ChEBI" id="CHEBI:15378"/>
        <dbReference type="ChEBI" id="CHEBI:30616"/>
        <dbReference type="ChEBI" id="CHEBI:43474"/>
        <dbReference type="ChEBI" id="CHEBI:57416"/>
        <dbReference type="ChEBI" id="CHEBI:57822"/>
        <dbReference type="ChEBI" id="CHEBI:456216"/>
        <dbReference type="EC" id="6.3.2.4"/>
    </reaction>
</comment>
<dbReference type="Pfam" id="PF01820">
    <property type="entry name" value="Dala_Dala_lig_N"/>
    <property type="match status" value="1"/>
</dbReference>
<keyword evidence="8 16" id="KW-0963">Cytoplasm</keyword>
<dbReference type="SUPFAM" id="SSF56059">
    <property type="entry name" value="Glutathione synthetase ATP-binding domain-like"/>
    <property type="match status" value="1"/>
</dbReference>
<feature type="domain" description="ATP-grasp" evidence="18">
    <location>
        <begin position="109"/>
        <end position="305"/>
    </location>
</feature>
<evidence type="ECO:0000256" key="4">
    <source>
        <dbReference type="ARBA" id="ARBA00004496"/>
    </source>
</evidence>
<comment type="function">
    <text evidence="3 16">Cell wall formation.</text>
</comment>
<evidence type="ECO:0000256" key="13">
    <source>
        <dbReference type="ARBA" id="ARBA00022984"/>
    </source>
</evidence>
<dbReference type="Gene3D" id="3.40.50.20">
    <property type="match status" value="1"/>
</dbReference>
<dbReference type="PANTHER" id="PTHR23132:SF23">
    <property type="entry name" value="D-ALANINE--D-ALANINE LIGASE B"/>
    <property type="match status" value="1"/>
</dbReference>
<evidence type="ECO:0000256" key="11">
    <source>
        <dbReference type="ARBA" id="ARBA00022840"/>
    </source>
</evidence>
<evidence type="ECO:0000256" key="17">
    <source>
        <dbReference type="PROSITE-ProRule" id="PRU00409"/>
    </source>
</evidence>
<evidence type="ECO:0000256" key="14">
    <source>
        <dbReference type="ARBA" id="ARBA00023316"/>
    </source>
</evidence>
<evidence type="ECO:0000256" key="3">
    <source>
        <dbReference type="ARBA" id="ARBA00003921"/>
    </source>
</evidence>
<name>A0ABP9MLM4_9GAMM</name>
<evidence type="ECO:0000313" key="19">
    <source>
        <dbReference type="EMBL" id="GAA5098598.1"/>
    </source>
</evidence>
<comment type="cofactor">
    <cofactor evidence="1">
        <name>Mn(2+)</name>
        <dbReference type="ChEBI" id="CHEBI:29035"/>
    </cofactor>
</comment>
<dbReference type="RefSeq" id="WP_077925062.1">
    <property type="nucleotide sequence ID" value="NZ_BAABKE010000003.1"/>
</dbReference>
<evidence type="ECO:0000256" key="15">
    <source>
        <dbReference type="ARBA" id="ARBA00047614"/>
    </source>
</evidence>
<evidence type="ECO:0000256" key="12">
    <source>
        <dbReference type="ARBA" id="ARBA00022960"/>
    </source>
</evidence>
<keyword evidence="9 16" id="KW-0436">Ligase</keyword>
<keyword evidence="12 16" id="KW-0133">Cell shape</keyword>
<proteinExistence type="inferred from homology"/>
<keyword evidence="14 16" id="KW-0961">Cell wall biogenesis/degradation</keyword>
<comment type="pathway">
    <text evidence="5 16">Cell wall biogenesis; peptidoglycan biosynthesis.</text>
</comment>
<comment type="cofactor">
    <cofactor evidence="2">
        <name>Mg(2+)</name>
        <dbReference type="ChEBI" id="CHEBI:18420"/>
    </cofactor>
</comment>
<evidence type="ECO:0000256" key="2">
    <source>
        <dbReference type="ARBA" id="ARBA00001946"/>
    </source>
</evidence>
<evidence type="ECO:0000259" key="18">
    <source>
        <dbReference type="PROSITE" id="PS50975"/>
    </source>
</evidence>
<dbReference type="InterPro" id="IPR011761">
    <property type="entry name" value="ATP-grasp"/>
</dbReference>
<dbReference type="Gene3D" id="3.30.470.20">
    <property type="entry name" value="ATP-grasp fold, B domain"/>
    <property type="match status" value="1"/>
</dbReference>
<keyword evidence="20" id="KW-1185">Reference proteome</keyword>
<evidence type="ECO:0000256" key="7">
    <source>
        <dbReference type="ARBA" id="ARBA00012216"/>
    </source>
</evidence>
<dbReference type="Proteomes" id="UP001500631">
    <property type="component" value="Unassembled WGS sequence"/>
</dbReference>
<evidence type="ECO:0000256" key="6">
    <source>
        <dbReference type="ARBA" id="ARBA00010871"/>
    </source>
</evidence>
<evidence type="ECO:0000256" key="16">
    <source>
        <dbReference type="HAMAP-Rule" id="MF_00047"/>
    </source>
</evidence>
<dbReference type="InterPro" id="IPR011095">
    <property type="entry name" value="Dala_Dala_lig_C"/>
</dbReference>
<dbReference type="NCBIfam" id="TIGR01205">
    <property type="entry name" value="D_ala_D_alaTIGR"/>
    <property type="match status" value="1"/>
</dbReference>
<sequence>MTVVDPKSFGKVAVLLGGTSSERQVSLWSGEAVLAALQRKGVDAHGIDTQEVNLATYLVDNKFDRVMNSLHGGFGEDGTIQALLTYLKIPYTGSGMLGCAIGMDKLHTKAIWHSKGLPVLQTFELKTEEDVARVAELNIFPLAVKPSADGSSVGVSKVERKEDLLSAWQNAQGKSGTIFAEPWIVGKGEYTCAILHGKALPLIRMETDLAFYDFDAKYLRDDTRYFCPCGLDEGVETKIQKICEEAFHAVSGKGWGRVDLVLDQEGLPWLLEVNMSPGMTGHSLVPMAAQATGIDYDSLCVEILKTSL</sequence>
<evidence type="ECO:0000256" key="10">
    <source>
        <dbReference type="ARBA" id="ARBA00022741"/>
    </source>
</evidence>
<comment type="caution">
    <text evidence="19">The sequence shown here is derived from an EMBL/GenBank/DDBJ whole genome shotgun (WGS) entry which is preliminary data.</text>
</comment>
<dbReference type="PROSITE" id="PS50975">
    <property type="entry name" value="ATP_GRASP"/>
    <property type="match status" value="1"/>
</dbReference>
<dbReference type="NCBIfam" id="NF002378">
    <property type="entry name" value="PRK01372.1"/>
    <property type="match status" value="1"/>
</dbReference>